<dbReference type="SUPFAM" id="SSF50129">
    <property type="entry name" value="GroES-like"/>
    <property type="match status" value="1"/>
</dbReference>
<dbReference type="Pfam" id="PF16884">
    <property type="entry name" value="ADH_N_2"/>
    <property type="match status" value="1"/>
</dbReference>
<proteinExistence type="predicted"/>
<dbReference type="Proteomes" id="UP000626092">
    <property type="component" value="Unassembled WGS sequence"/>
</dbReference>
<dbReference type="InterPro" id="IPR041694">
    <property type="entry name" value="ADH_N_2"/>
</dbReference>
<keyword evidence="5" id="KW-1185">Reference proteome</keyword>
<dbReference type="PANTHER" id="PTHR43205:SF35">
    <property type="entry name" value="ZINC-BINDING DEHYDROGENASE FAMILY PROTEIN"/>
    <property type="match status" value="1"/>
</dbReference>
<reference evidence="4" key="1">
    <citation type="submission" date="2019-11" db="EMBL/GenBank/DDBJ databases">
        <authorList>
            <person name="Liu Y."/>
            <person name="Hou J."/>
            <person name="Li T.-Q."/>
            <person name="Guan C.-H."/>
            <person name="Wu X."/>
            <person name="Wu H.-Z."/>
            <person name="Ling F."/>
            <person name="Zhang R."/>
            <person name="Shi X.-G."/>
            <person name="Ren J.-P."/>
            <person name="Chen E.-F."/>
            <person name="Sun J.-M."/>
        </authorList>
    </citation>
    <scope>NUCLEOTIDE SEQUENCE</scope>
    <source>
        <strain evidence="4">Adult_tree_wgs_1</strain>
        <tissue evidence="4">Leaves</tissue>
    </source>
</reference>
<dbReference type="OrthoDB" id="809632at2759"/>
<keyword evidence="1" id="KW-0560">Oxidoreductase</keyword>
<dbReference type="AlphaFoldDB" id="A0A834GDK7"/>
<dbReference type="EMBL" id="WJXA01000264">
    <property type="protein sequence ID" value="KAF7113736.1"/>
    <property type="molecule type" value="Genomic_DNA"/>
</dbReference>
<dbReference type="Gene3D" id="3.90.180.10">
    <property type="entry name" value="Medium-chain alcohol dehydrogenases, catalytic domain"/>
    <property type="match status" value="1"/>
</dbReference>
<sequence>METAENKQVIFKGYIDGVPKETDMEVKMGSTVELEVVKGSGALLVKNLYLSCDPYMRGRMRQFYGSYIPPFVPGSVIEGFGVSRVVDSDNPNFKTGDLVTGITGWEEYSLIHKTEQLRKIQQDDIPLSYYVGLLGIIPYPFPFLNLSINTQHWKALPSKQDTNVHILMFFSHKD</sequence>
<dbReference type="InterPro" id="IPR045010">
    <property type="entry name" value="MDR_fam"/>
</dbReference>
<dbReference type="EMBL" id="WJXA01000009">
    <property type="protein sequence ID" value="KAF7131600.1"/>
    <property type="molecule type" value="Genomic_DNA"/>
</dbReference>
<evidence type="ECO:0000259" key="2">
    <source>
        <dbReference type="Pfam" id="PF16884"/>
    </source>
</evidence>
<accession>A0A834GDK7</accession>
<protein>
    <recommendedName>
        <fullName evidence="2">Oxidoreductase N-terminal domain-containing protein</fullName>
    </recommendedName>
</protein>
<evidence type="ECO:0000313" key="3">
    <source>
        <dbReference type="EMBL" id="KAF7113736.1"/>
    </source>
</evidence>
<dbReference type="GO" id="GO:0016628">
    <property type="term" value="F:oxidoreductase activity, acting on the CH-CH group of donors, NAD or NADP as acceptor"/>
    <property type="evidence" value="ECO:0007669"/>
    <property type="project" value="InterPro"/>
</dbReference>
<evidence type="ECO:0000313" key="4">
    <source>
        <dbReference type="EMBL" id="KAF7131600.1"/>
    </source>
</evidence>
<organism evidence="4 5">
    <name type="scientific">Rhododendron simsii</name>
    <name type="common">Sims's rhododendron</name>
    <dbReference type="NCBI Taxonomy" id="118357"/>
    <lineage>
        <taxon>Eukaryota</taxon>
        <taxon>Viridiplantae</taxon>
        <taxon>Streptophyta</taxon>
        <taxon>Embryophyta</taxon>
        <taxon>Tracheophyta</taxon>
        <taxon>Spermatophyta</taxon>
        <taxon>Magnoliopsida</taxon>
        <taxon>eudicotyledons</taxon>
        <taxon>Gunneridae</taxon>
        <taxon>Pentapetalae</taxon>
        <taxon>asterids</taxon>
        <taxon>Ericales</taxon>
        <taxon>Ericaceae</taxon>
        <taxon>Ericoideae</taxon>
        <taxon>Rhodoreae</taxon>
        <taxon>Rhododendron</taxon>
    </lineage>
</organism>
<name>A0A834GDK7_RHOSS</name>
<comment type="caution">
    <text evidence="4">The sequence shown here is derived from an EMBL/GenBank/DDBJ whole genome shotgun (WGS) entry which is preliminary data.</text>
</comment>
<dbReference type="PANTHER" id="PTHR43205">
    <property type="entry name" value="PROSTAGLANDIN REDUCTASE"/>
    <property type="match status" value="1"/>
</dbReference>
<feature type="domain" description="Oxidoreductase N-terminal" evidence="2">
    <location>
        <begin position="7"/>
        <end position="118"/>
    </location>
</feature>
<gene>
    <name evidence="4" type="ORF">RHSIM_Rhsim09G0128000</name>
    <name evidence="3" type="ORF">RHSIM_RhsimUnG0108500</name>
</gene>
<evidence type="ECO:0000256" key="1">
    <source>
        <dbReference type="ARBA" id="ARBA00023002"/>
    </source>
</evidence>
<dbReference type="InterPro" id="IPR011032">
    <property type="entry name" value="GroES-like_sf"/>
</dbReference>
<evidence type="ECO:0000313" key="5">
    <source>
        <dbReference type="Proteomes" id="UP000626092"/>
    </source>
</evidence>